<dbReference type="PRINTS" id="PR00812">
    <property type="entry name" value="BCTERIALGSPF"/>
</dbReference>
<dbReference type="STRING" id="1618337.UT28_C0001G0252"/>
<evidence type="ECO:0000256" key="7">
    <source>
        <dbReference type="ARBA" id="ARBA00023136"/>
    </source>
</evidence>
<keyword evidence="6 8" id="KW-1133">Transmembrane helix</keyword>
<evidence type="ECO:0000256" key="5">
    <source>
        <dbReference type="ARBA" id="ARBA00022692"/>
    </source>
</evidence>
<dbReference type="PATRIC" id="fig|1618337.4.peg.250"/>
<evidence type="ECO:0000256" key="6">
    <source>
        <dbReference type="ARBA" id="ARBA00022989"/>
    </source>
</evidence>
<dbReference type="KEGG" id="bbgw:UT28_C0001G0252"/>
<comment type="similarity">
    <text evidence="2">Belongs to the GSP F family.</text>
</comment>
<dbReference type="InterPro" id="IPR042094">
    <property type="entry name" value="T2SS_GspF_sf"/>
</dbReference>
<dbReference type="InterPro" id="IPR018076">
    <property type="entry name" value="T2SS_GspF_dom"/>
</dbReference>
<evidence type="ECO:0000256" key="4">
    <source>
        <dbReference type="ARBA" id="ARBA00022519"/>
    </source>
</evidence>
<name>A0A0G4B3R6_9BACT</name>
<evidence type="ECO:0000256" key="3">
    <source>
        <dbReference type="ARBA" id="ARBA00022475"/>
    </source>
</evidence>
<dbReference type="GO" id="GO:0015628">
    <property type="term" value="P:protein secretion by the type II secretion system"/>
    <property type="evidence" value="ECO:0007669"/>
    <property type="project" value="TreeGrafter"/>
</dbReference>
<dbReference type="Proteomes" id="UP000035648">
    <property type="component" value="Chromosome"/>
</dbReference>
<dbReference type="Gene3D" id="1.20.81.30">
    <property type="entry name" value="Type II secretion system (T2SS), domain F"/>
    <property type="match status" value="2"/>
</dbReference>
<dbReference type="AlphaFoldDB" id="A0A0G4B3R6"/>
<reference evidence="10 11" key="1">
    <citation type="journal article" date="2015" name="Nature">
        <title>rRNA introns, odd ribosomes, and small enigmatic genomes across a large radiation of phyla.</title>
        <authorList>
            <person name="Brown C.T."/>
            <person name="Hug L.A."/>
            <person name="Thomas B.C."/>
            <person name="Sharon I."/>
            <person name="Castelle C.J."/>
            <person name="Singh A."/>
            <person name="Wilkins M.J."/>
            <person name="Williams K.H."/>
            <person name="Banfield J.F."/>
        </authorList>
    </citation>
    <scope>NUCLEOTIDE SEQUENCE [LARGE SCALE GENOMIC DNA]</scope>
</reference>
<sequence length="398" mass="43947">MDFNYVVKNQKGEEEKGEIVAANEKQALELLKQRDVIVVEITAKKNYVSNFNFKKKVSLKDKIIFTKQLAVMVKGGLPLIEALEALKIQTENKEFSQVITDITNDVRGGMALSKAFGKHPKVFPQLYVSITASGERSGKLDEVLNRLASQLQNDYDLITKVKSAMTYPIVIVSALFGVVLLMLIFVVPKMKTIFDEMGVPLPLPTRVLLNISAFTVHYWYAVIFAVAIIIVLVRIWSKTSNGGIVLDQVKIRFPIFGALTKKIYLARFARTTATLVASGLPMLEIIETDKAVVGNKVYLPIFDTISNDVESGIPLSKALAKQKIFPIMISQMISVGEKSGKIDEILSQLADFYDKEVEATTASMASLIEPILIIIIGIGMGVAIIAVIMPIYSMVNVI</sequence>
<dbReference type="FunFam" id="1.20.81.30:FF:000001">
    <property type="entry name" value="Type II secretion system protein F"/>
    <property type="match status" value="2"/>
</dbReference>
<organism evidence="10 11">
    <name type="scientific">Berkelbacteria bacterium GW2011_GWE1_39_12</name>
    <dbReference type="NCBI Taxonomy" id="1618337"/>
    <lineage>
        <taxon>Bacteria</taxon>
        <taxon>Candidatus Berkelbacteria</taxon>
    </lineage>
</organism>
<gene>
    <name evidence="10" type="ORF">UT28_C0001G0252</name>
</gene>
<dbReference type="PANTHER" id="PTHR30012:SF0">
    <property type="entry name" value="TYPE II SECRETION SYSTEM PROTEIN F-RELATED"/>
    <property type="match status" value="1"/>
</dbReference>
<evidence type="ECO:0000256" key="2">
    <source>
        <dbReference type="ARBA" id="ARBA00005745"/>
    </source>
</evidence>
<keyword evidence="7 8" id="KW-0472">Membrane</keyword>
<evidence type="ECO:0000313" key="11">
    <source>
        <dbReference type="Proteomes" id="UP000035648"/>
    </source>
</evidence>
<keyword evidence="3" id="KW-1003">Cell membrane</keyword>
<dbReference type="Pfam" id="PF00482">
    <property type="entry name" value="T2SSF"/>
    <property type="match status" value="2"/>
</dbReference>
<keyword evidence="4" id="KW-0997">Cell inner membrane</keyword>
<feature type="transmembrane region" description="Helical" evidence="8">
    <location>
        <begin position="371"/>
        <end position="392"/>
    </location>
</feature>
<dbReference type="InterPro" id="IPR003004">
    <property type="entry name" value="GspF/PilC"/>
</dbReference>
<feature type="domain" description="Type II secretion system protein GspF" evidence="9">
    <location>
        <begin position="268"/>
        <end position="390"/>
    </location>
</feature>
<feature type="domain" description="Type II secretion system protein GspF" evidence="9">
    <location>
        <begin position="65"/>
        <end position="188"/>
    </location>
</feature>
<proteinExistence type="inferred from homology"/>
<evidence type="ECO:0000313" key="10">
    <source>
        <dbReference type="EMBL" id="AKM82063.1"/>
    </source>
</evidence>
<feature type="transmembrane region" description="Helical" evidence="8">
    <location>
        <begin position="167"/>
        <end position="187"/>
    </location>
</feature>
<protein>
    <submittedName>
        <fullName evidence="10">Type II secretory pathway, component PulF</fullName>
    </submittedName>
</protein>
<feature type="transmembrane region" description="Helical" evidence="8">
    <location>
        <begin position="207"/>
        <end position="233"/>
    </location>
</feature>
<evidence type="ECO:0000256" key="8">
    <source>
        <dbReference type="SAM" id="Phobius"/>
    </source>
</evidence>
<evidence type="ECO:0000259" key="9">
    <source>
        <dbReference type="Pfam" id="PF00482"/>
    </source>
</evidence>
<dbReference type="EMBL" id="CP011213">
    <property type="protein sequence ID" value="AKM82063.1"/>
    <property type="molecule type" value="Genomic_DNA"/>
</dbReference>
<accession>A0A0G4B3R6</accession>
<evidence type="ECO:0000256" key="1">
    <source>
        <dbReference type="ARBA" id="ARBA00004429"/>
    </source>
</evidence>
<comment type="subcellular location">
    <subcellularLocation>
        <location evidence="1">Cell inner membrane</location>
        <topology evidence="1">Multi-pass membrane protein</topology>
    </subcellularLocation>
</comment>
<keyword evidence="5 8" id="KW-0812">Transmembrane</keyword>
<dbReference type="PANTHER" id="PTHR30012">
    <property type="entry name" value="GENERAL SECRETION PATHWAY PROTEIN"/>
    <property type="match status" value="1"/>
</dbReference>
<dbReference type="GO" id="GO:0005886">
    <property type="term" value="C:plasma membrane"/>
    <property type="evidence" value="ECO:0007669"/>
    <property type="project" value="UniProtKB-SubCell"/>
</dbReference>